<dbReference type="PROSITE" id="PS50088">
    <property type="entry name" value="ANK_REPEAT"/>
    <property type="match status" value="2"/>
</dbReference>
<dbReference type="Pfam" id="PF12796">
    <property type="entry name" value="Ank_2"/>
    <property type="match status" value="1"/>
</dbReference>
<organism evidence="4">
    <name type="scientific">viral metagenome</name>
    <dbReference type="NCBI Taxonomy" id="1070528"/>
    <lineage>
        <taxon>unclassified sequences</taxon>
        <taxon>metagenomes</taxon>
        <taxon>organismal metagenomes</taxon>
    </lineage>
</organism>
<dbReference type="Gene3D" id="1.25.40.20">
    <property type="entry name" value="Ankyrin repeat-containing domain"/>
    <property type="match status" value="1"/>
</dbReference>
<dbReference type="PANTHER" id="PTHR24171:SF8">
    <property type="entry name" value="BRCA1-ASSOCIATED RING DOMAIN PROTEIN 1"/>
    <property type="match status" value="1"/>
</dbReference>
<dbReference type="SUPFAM" id="SSF48403">
    <property type="entry name" value="Ankyrin repeat"/>
    <property type="match status" value="1"/>
</dbReference>
<sequence length="448" mass="50292">MSAPGDPPPPSNLRTFFQPIMSTNPLSSITIKNRLDEFVTQGGDINKQTGDDNDTYLMIYLDTGKHNISTAIAEHPSTDVNIKNNYEATALHKAVETGWLSIVNILISRGANVNAKNDDGNTPLHLAASHDAPIFRSIIKSLLIAGADKSLQNNDDFTPYNMAEIHNSGNDSVLNLLRFEGGATLENVARGWGSNNNSNGNSKSNSINLLNTIERRRNPYPTKTKDRYFVIKEPIDVYDFGEVDTVKVTYQDTLADRENIYFKASNNFFRLPRISLQNSIDDHSGIQYECKKELLSAPTRNNVTLTEPYFLIRGLANFLVPLDEVLGMLYATEENSYELKDAEKEPLKYVSSYKSIIRDYTGIGLNGGEVNIMSADHCQEESTRKLYKLIPFYFINTEQLNYSSNNNSGLNNNSGSNTNAPTTGGRRRKRATKKLKRSKRPTRRRSRR</sequence>
<evidence type="ECO:0000313" key="4">
    <source>
        <dbReference type="EMBL" id="QHT90094.1"/>
    </source>
</evidence>
<evidence type="ECO:0000256" key="2">
    <source>
        <dbReference type="ARBA" id="ARBA00023043"/>
    </source>
</evidence>
<dbReference type="PANTHER" id="PTHR24171">
    <property type="entry name" value="ANKYRIN REPEAT DOMAIN-CONTAINING PROTEIN 39-RELATED"/>
    <property type="match status" value="1"/>
</dbReference>
<dbReference type="InterPro" id="IPR002110">
    <property type="entry name" value="Ankyrin_rpt"/>
</dbReference>
<keyword evidence="1" id="KW-0677">Repeat</keyword>
<dbReference type="InterPro" id="IPR036770">
    <property type="entry name" value="Ankyrin_rpt-contain_sf"/>
</dbReference>
<feature type="compositionally biased region" description="Low complexity" evidence="3">
    <location>
        <begin position="405"/>
        <end position="419"/>
    </location>
</feature>
<dbReference type="AlphaFoldDB" id="A0A6C0IAU9"/>
<dbReference type="GO" id="GO:0085020">
    <property type="term" value="P:protein K6-linked ubiquitination"/>
    <property type="evidence" value="ECO:0007669"/>
    <property type="project" value="TreeGrafter"/>
</dbReference>
<reference evidence="4" key="1">
    <citation type="journal article" date="2020" name="Nature">
        <title>Giant virus diversity and host interactions through global metagenomics.</title>
        <authorList>
            <person name="Schulz F."/>
            <person name="Roux S."/>
            <person name="Paez-Espino D."/>
            <person name="Jungbluth S."/>
            <person name="Walsh D.A."/>
            <person name="Denef V.J."/>
            <person name="McMahon K.D."/>
            <person name="Konstantinidis K.T."/>
            <person name="Eloe-Fadrosh E.A."/>
            <person name="Kyrpides N.C."/>
            <person name="Woyke T."/>
        </authorList>
    </citation>
    <scope>NUCLEOTIDE SEQUENCE</scope>
    <source>
        <strain evidence="4">GVMAG-M-3300023184-62</strain>
    </source>
</reference>
<name>A0A6C0IAU9_9ZZZZ</name>
<dbReference type="GO" id="GO:0004842">
    <property type="term" value="F:ubiquitin-protein transferase activity"/>
    <property type="evidence" value="ECO:0007669"/>
    <property type="project" value="TreeGrafter"/>
</dbReference>
<dbReference type="SMART" id="SM00248">
    <property type="entry name" value="ANK"/>
    <property type="match status" value="3"/>
</dbReference>
<accession>A0A6C0IAU9</accession>
<dbReference type="GO" id="GO:0031436">
    <property type="term" value="C:BRCA1-BARD1 complex"/>
    <property type="evidence" value="ECO:0007669"/>
    <property type="project" value="TreeGrafter"/>
</dbReference>
<feature type="region of interest" description="Disordered" evidence="3">
    <location>
        <begin position="405"/>
        <end position="448"/>
    </location>
</feature>
<keyword evidence="2" id="KW-0040">ANK repeat</keyword>
<evidence type="ECO:0000256" key="3">
    <source>
        <dbReference type="SAM" id="MobiDB-lite"/>
    </source>
</evidence>
<feature type="compositionally biased region" description="Basic residues" evidence="3">
    <location>
        <begin position="425"/>
        <end position="448"/>
    </location>
</feature>
<dbReference type="GO" id="GO:0070531">
    <property type="term" value="C:BRCA1-A complex"/>
    <property type="evidence" value="ECO:0007669"/>
    <property type="project" value="TreeGrafter"/>
</dbReference>
<proteinExistence type="predicted"/>
<evidence type="ECO:0000256" key="1">
    <source>
        <dbReference type="ARBA" id="ARBA00022737"/>
    </source>
</evidence>
<protein>
    <submittedName>
        <fullName evidence="4">Uncharacterized protein</fullName>
    </submittedName>
</protein>
<dbReference type="EMBL" id="MN740152">
    <property type="protein sequence ID" value="QHT90094.1"/>
    <property type="molecule type" value="Genomic_DNA"/>
</dbReference>
<dbReference type="PROSITE" id="PS50297">
    <property type="entry name" value="ANK_REP_REGION"/>
    <property type="match status" value="2"/>
</dbReference>